<accession>A0AAE0T3X9</accession>
<reference evidence="2" key="3">
    <citation type="submission" date="2023-05" db="EMBL/GenBank/DDBJ databases">
        <authorList>
            <person name="Smith C.H."/>
        </authorList>
    </citation>
    <scope>NUCLEOTIDE SEQUENCE</scope>
    <source>
        <strain evidence="2">CHS0354</strain>
        <tissue evidence="2">Mantle</tissue>
    </source>
</reference>
<dbReference type="EMBL" id="JAEAOA010002359">
    <property type="protein sequence ID" value="KAK3603146.1"/>
    <property type="molecule type" value="Genomic_DNA"/>
</dbReference>
<reference evidence="2" key="1">
    <citation type="journal article" date="2021" name="Genome Biol. Evol.">
        <title>A High-Quality Reference Genome for a Parasitic Bivalve with Doubly Uniparental Inheritance (Bivalvia: Unionida).</title>
        <authorList>
            <person name="Smith C.H."/>
        </authorList>
    </citation>
    <scope>NUCLEOTIDE SEQUENCE</scope>
    <source>
        <strain evidence="2">CHS0354</strain>
    </source>
</reference>
<proteinExistence type="predicted"/>
<organism evidence="2 3">
    <name type="scientific">Potamilus streckersoni</name>
    <dbReference type="NCBI Taxonomy" id="2493646"/>
    <lineage>
        <taxon>Eukaryota</taxon>
        <taxon>Metazoa</taxon>
        <taxon>Spiralia</taxon>
        <taxon>Lophotrochozoa</taxon>
        <taxon>Mollusca</taxon>
        <taxon>Bivalvia</taxon>
        <taxon>Autobranchia</taxon>
        <taxon>Heteroconchia</taxon>
        <taxon>Palaeoheterodonta</taxon>
        <taxon>Unionida</taxon>
        <taxon>Unionoidea</taxon>
        <taxon>Unionidae</taxon>
        <taxon>Ambleminae</taxon>
        <taxon>Lampsilini</taxon>
        <taxon>Potamilus</taxon>
    </lineage>
</organism>
<evidence type="ECO:0000313" key="3">
    <source>
        <dbReference type="Proteomes" id="UP001195483"/>
    </source>
</evidence>
<protein>
    <submittedName>
        <fullName evidence="2">Uncharacterized protein</fullName>
    </submittedName>
</protein>
<dbReference type="AlphaFoldDB" id="A0AAE0T3X9"/>
<gene>
    <name evidence="2" type="ORF">CHS0354_042976</name>
</gene>
<reference evidence="2" key="2">
    <citation type="journal article" date="2021" name="Genome Biol. Evol.">
        <title>Developing a high-quality reference genome for a parasitic bivalve with doubly uniparental inheritance (Bivalvia: Unionida).</title>
        <authorList>
            <person name="Smith C.H."/>
        </authorList>
    </citation>
    <scope>NUCLEOTIDE SEQUENCE</scope>
    <source>
        <strain evidence="2">CHS0354</strain>
        <tissue evidence="2">Mantle</tissue>
    </source>
</reference>
<keyword evidence="3" id="KW-1185">Reference proteome</keyword>
<feature type="compositionally biased region" description="Basic residues" evidence="1">
    <location>
        <begin position="12"/>
        <end position="22"/>
    </location>
</feature>
<comment type="caution">
    <text evidence="2">The sequence shown here is derived from an EMBL/GenBank/DDBJ whole genome shotgun (WGS) entry which is preliminary data.</text>
</comment>
<sequence>MFYYSGRDFSHVTRKTSKRHHPDQRSARAVNDIKEAVFSPTNEASMVIRKAKRPSSSKNWKTLDTVPKINISTKNSEKTH</sequence>
<feature type="region of interest" description="Disordered" evidence="1">
    <location>
        <begin position="1"/>
        <end position="27"/>
    </location>
</feature>
<evidence type="ECO:0000313" key="2">
    <source>
        <dbReference type="EMBL" id="KAK3603146.1"/>
    </source>
</evidence>
<dbReference type="Proteomes" id="UP001195483">
    <property type="component" value="Unassembled WGS sequence"/>
</dbReference>
<evidence type="ECO:0000256" key="1">
    <source>
        <dbReference type="SAM" id="MobiDB-lite"/>
    </source>
</evidence>
<name>A0AAE0T3X9_9BIVA</name>